<evidence type="ECO:0000313" key="2">
    <source>
        <dbReference type="EMBL" id="KAJ7392185.1"/>
    </source>
</evidence>
<protein>
    <submittedName>
        <fullName evidence="2">Uncharacterized protein</fullName>
    </submittedName>
</protein>
<feature type="compositionally biased region" description="Polar residues" evidence="1">
    <location>
        <begin position="109"/>
        <end position="124"/>
    </location>
</feature>
<reference evidence="2" key="1">
    <citation type="submission" date="2023-01" db="EMBL/GenBank/DDBJ databases">
        <title>Genome assembly of the deep-sea coral Lophelia pertusa.</title>
        <authorList>
            <person name="Herrera S."/>
            <person name="Cordes E."/>
        </authorList>
    </citation>
    <scope>NUCLEOTIDE SEQUENCE</scope>
    <source>
        <strain evidence="2">USNM1676648</strain>
        <tissue evidence="2">Polyp</tissue>
    </source>
</reference>
<dbReference type="Proteomes" id="UP001163046">
    <property type="component" value="Unassembled WGS sequence"/>
</dbReference>
<dbReference type="EMBL" id="MU825402">
    <property type="protein sequence ID" value="KAJ7392185.1"/>
    <property type="molecule type" value="Genomic_DNA"/>
</dbReference>
<keyword evidence="3" id="KW-1185">Reference proteome</keyword>
<feature type="region of interest" description="Disordered" evidence="1">
    <location>
        <begin position="198"/>
        <end position="217"/>
    </location>
</feature>
<dbReference type="OrthoDB" id="5990277at2759"/>
<feature type="region of interest" description="Disordered" evidence="1">
    <location>
        <begin position="107"/>
        <end position="143"/>
    </location>
</feature>
<accession>A0A9X0A337</accession>
<evidence type="ECO:0000313" key="3">
    <source>
        <dbReference type="Proteomes" id="UP001163046"/>
    </source>
</evidence>
<feature type="compositionally biased region" description="Polar residues" evidence="1">
    <location>
        <begin position="12"/>
        <end position="33"/>
    </location>
</feature>
<name>A0A9X0A337_9CNID</name>
<gene>
    <name evidence="2" type="ORF">OS493_013557</name>
</gene>
<organism evidence="2 3">
    <name type="scientific">Desmophyllum pertusum</name>
    <dbReference type="NCBI Taxonomy" id="174260"/>
    <lineage>
        <taxon>Eukaryota</taxon>
        <taxon>Metazoa</taxon>
        <taxon>Cnidaria</taxon>
        <taxon>Anthozoa</taxon>
        <taxon>Hexacorallia</taxon>
        <taxon>Scleractinia</taxon>
        <taxon>Caryophylliina</taxon>
        <taxon>Caryophylliidae</taxon>
        <taxon>Desmophyllum</taxon>
    </lineage>
</organism>
<dbReference type="AlphaFoldDB" id="A0A9X0A337"/>
<feature type="region of interest" description="Disordered" evidence="1">
    <location>
        <begin position="1"/>
        <end position="42"/>
    </location>
</feature>
<evidence type="ECO:0000256" key="1">
    <source>
        <dbReference type="SAM" id="MobiDB-lite"/>
    </source>
</evidence>
<proteinExistence type="predicted"/>
<comment type="caution">
    <text evidence="2">The sequence shown here is derived from an EMBL/GenBank/DDBJ whole genome shotgun (WGS) entry which is preliminary data.</text>
</comment>
<sequence length="217" mass="23632">MGNDLPPLDVNSGKSSQESGLSGAETTQLTSNHLLERNWPRGVNKELENAKALLNKRNKAIRFADKSPAGWTAVEEYESDKFADDSEDEKKLRSAERRALSNWLRAREQNGTSGQNRFKSQFPQEASHAAGSPYPSASQPFRPAGNNFLSSPFVNSHFGTDNHSLPTNVSPVVSSGIGQIHHFAQTTVTCTETEPCQVPPPLPSTSSEAALNRLGCR</sequence>